<dbReference type="Proteomes" id="UP000335636">
    <property type="component" value="Unassembled WGS sequence"/>
</dbReference>
<protein>
    <recommendedName>
        <fullName evidence="2">Alpha-macroglobulin-like TED domain-containing protein</fullName>
    </recommendedName>
</protein>
<dbReference type="GO" id="GO:0005615">
    <property type="term" value="C:extracellular space"/>
    <property type="evidence" value="ECO:0007669"/>
    <property type="project" value="InterPro"/>
</dbReference>
<proteinExistence type="predicted"/>
<dbReference type="PANTHER" id="PTHR11412">
    <property type="entry name" value="MACROGLOBULIN / COMPLEMENT"/>
    <property type="match status" value="1"/>
</dbReference>
<evidence type="ECO:0000313" key="4">
    <source>
        <dbReference type="Proteomes" id="UP000335636"/>
    </source>
</evidence>
<evidence type="ECO:0000256" key="1">
    <source>
        <dbReference type="SAM" id="MobiDB-lite"/>
    </source>
</evidence>
<evidence type="ECO:0000313" key="3">
    <source>
        <dbReference type="EMBL" id="VTJ54120.1"/>
    </source>
</evidence>
<gene>
    <name evidence="3" type="ORF">MONAX_5E040506</name>
</gene>
<sequence length="203" mass="22103">MDFQDHVKKTLLVLVMGVPMPYCQHRQVGTPGYVTKGGPGGAQMGAGDQIERMFHILLDPQGQTQTELLPRRDVPDTQVEVFVSVQGDILAETILGSLTPTEVQQLLRVPSGCPEQTLSKLAPVVLLMGYLDTTGQCCSGTRLHPTTPKETPGRARVSPDGSTPQTPRHSFRVPKAGPSPWETFTQIRLYPRPCGHSPLYPGP</sequence>
<dbReference type="InterPro" id="IPR050473">
    <property type="entry name" value="A2M/Complement_sys"/>
</dbReference>
<dbReference type="Pfam" id="PF07678">
    <property type="entry name" value="TED_complement"/>
    <property type="match status" value="1"/>
</dbReference>
<dbReference type="SMART" id="SM01419">
    <property type="entry name" value="Thiol-ester_cl"/>
    <property type="match status" value="1"/>
</dbReference>
<dbReference type="AlphaFoldDB" id="A0A5E4AAT5"/>
<accession>A0A5E4AAT5</accession>
<keyword evidence="4" id="KW-1185">Reference proteome</keyword>
<dbReference type="Gene3D" id="1.50.10.20">
    <property type="match status" value="1"/>
</dbReference>
<reference evidence="3" key="1">
    <citation type="submission" date="2019-04" db="EMBL/GenBank/DDBJ databases">
        <authorList>
            <person name="Alioto T."/>
            <person name="Alioto T."/>
        </authorList>
    </citation>
    <scope>NUCLEOTIDE SEQUENCE [LARGE SCALE GENOMIC DNA]</scope>
</reference>
<feature type="domain" description="Alpha-macroglobulin-like TED" evidence="2">
    <location>
        <begin position="83"/>
        <end position="139"/>
    </location>
</feature>
<dbReference type="InterPro" id="IPR008930">
    <property type="entry name" value="Terpenoid_cyclase/PrenylTrfase"/>
</dbReference>
<organism evidence="3 4">
    <name type="scientific">Marmota monax</name>
    <name type="common">Woodchuck</name>
    <dbReference type="NCBI Taxonomy" id="9995"/>
    <lineage>
        <taxon>Eukaryota</taxon>
        <taxon>Metazoa</taxon>
        <taxon>Chordata</taxon>
        <taxon>Craniata</taxon>
        <taxon>Vertebrata</taxon>
        <taxon>Euteleostomi</taxon>
        <taxon>Mammalia</taxon>
        <taxon>Eutheria</taxon>
        <taxon>Euarchontoglires</taxon>
        <taxon>Glires</taxon>
        <taxon>Rodentia</taxon>
        <taxon>Sciuromorpha</taxon>
        <taxon>Sciuridae</taxon>
        <taxon>Xerinae</taxon>
        <taxon>Marmotini</taxon>
        <taxon>Marmota</taxon>
    </lineage>
</organism>
<dbReference type="EMBL" id="CABDUW010000035">
    <property type="protein sequence ID" value="VTJ54120.1"/>
    <property type="molecule type" value="Genomic_DNA"/>
</dbReference>
<evidence type="ECO:0000259" key="2">
    <source>
        <dbReference type="Pfam" id="PF07678"/>
    </source>
</evidence>
<name>A0A5E4AAT5_MARMO</name>
<dbReference type="SUPFAM" id="SSF48239">
    <property type="entry name" value="Terpenoid cyclases/Protein prenyltransferases"/>
    <property type="match status" value="1"/>
</dbReference>
<comment type="caution">
    <text evidence="3">The sequence shown here is derived from an EMBL/GenBank/DDBJ whole genome shotgun (WGS) entry which is preliminary data.</text>
</comment>
<dbReference type="InterPro" id="IPR047565">
    <property type="entry name" value="Alpha-macroglob_thiol-ester_cl"/>
</dbReference>
<dbReference type="InterPro" id="IPR011626">
    <property type="entry name" value="Alpha-macroglobulin_TED"/>
</dbReference>
<dbReference type="PANTHER" id="PTHR11412:SF111">
    <property type="entry name" value="VENOM FACTOR"/>
    <property type="match status" value="1"/>
</dbReference>
<feature type="region of interest" description="Disordered" evidence="1">
    <location>
        <begin position="139"/>
        <end position="180"/>
    </location>
</feature>